<proteinExistence type="predicted"/>
<gene>
    <name evidence="2" type="ORF">RMAR1173_LOCUS17135</name>
</gene>
<evidence type="ECO:0008006" key="3">
    <source>
        <dbReference type="Google" id="ProtNLM"/>
    </source>
</evidence>
<feature type="transmembrane region" description="Helical" evidence="1">
    <location>
        <begin position="230"/>
        <end position="251"/>
    </location>
</feature>
<organism evidence="2">
    <name type="scientific">Rhizochromulina marina</name>
    <dbReference type="NCBI Taxonomy" id="1034831"/>
    <lineage>
        <taxon>Eukaryota</taxon>
        <taxon>Sar</taxon>
        <taxon>Stramenopiles</taxon>
        <taxon>Ochrophyta</taxon>
        <taxon>Dictyochophyceae</taxon>
        <taxon>Rhizochromulinales</taxon>
        <taxon>Rhizochromulina</taxon>
    </lineage>
</organism>
<feature type="transmembrane region" description="Helical" evidence="1">
    <location>
        <begin position="207"/>
        <end position="224"/>
    </location>
</feature>
<protein>
    <recommendedName>
        <fullName evidence="3">DUF445 domain-containing protein</fullName>
    </recommendedName>
</protein>
<evidence type="ECO:0000256" key="1">
    <source>
        <dbReference type="SAM" id="Phobius"/>
    </source>
</evidence>
<keyword evidence="1" id="KW-0812">Transmembrane</keyword>
<sequence>MGNLSPSAQGADDPLWNYLIMPFISGIVGWGTNVVALKMTFYPLEFQPYFLKVYQPPEQPFGLFGWQGIIPAKAGKMAGKSVDLMTEKLIDVQEVFSRLDPLRFSKVMEAGMLDMMSKIVHEIAAKWLPPGVWARTPKSVQEETVLKALDEAPRFLSTFMNDIKDNIETYFDLKHMVVTNMVKNKGLLNKVFMDCGEKELKFIERSGFYFGFLFGVGQAFWWYFYQASWVLPACGFIVGYATNWLALKVIFQPIEPVKLGCFTLHGLFLRRQKEVSVLFAKINSTEILTPQAMWQSILHGPKKDAFQAAMVKHVHKFVDDMVGKLKFILDGLWGEVHFLAMKDEIARKIIEQLPAHIQLSYDYTEEALDMERTIREAMQSLSSKEFEGVLHPVFEEDELKLIIVGAMLGLAVGVFQLLVLFA</sequence>
<feature type="transmembrane region" description="Helical" evidence="1">
    <location>
        <begin position="15"/>
        <end position="37"/>
    </location>
</feature>
<dbReference type="PANTHER" id="PTHR35791:SF1">
    <property type="entry name" value="UPF0754 MEMBRANE PROTEIN YHEB"/>
    <property type="match status" value="1"/>
</dbReference>
<name>A0A7S2SNZ7_9STRA</name>
<keyword evidence="1" id="KW-1133">Transmembrane helix</keyword>
<keyword evidence="1" id="KW-0472">Membrane</keyword>
<accession>A0A7S2SNZ7</accession>
<reference evidence="2" key="1">
    <citation type="submission" date="2021-01" db="EMBL/GenBank/DDBJ databases">
        <authorList>
            <person name="Corre E."/>
            <person name="Pelletier E."/>
            <person name="Niang G."/>
            <person name="Scheremetjew M."/>
            <person name="Finn R."/>
            <person name="Kale V."/>
            <person name="Holt S."/>
            <person name="Cochrane G."/>
            <person name="Meng A."/>
            <person name="Brown T."/>
            <person name="Cohen L."/>
        </authorList>
    </citation>
    <scope>NUCLEOTIDE SEQUENCE</scope>
    <source>
        <strain evidence="2">CCMP1243</strain>
    </source>
</reference>
<dbReference type="PANTHER" id="PTHR35791">
    <property type="entry name" value="UPF0754 MEMBRANE PROTEIN YHEB"/>
    <property type="match status" value="1"/>
</dbReference>
<dbReference type="AlphaFoldDB" id="A0A7S2SNZ7"/>
<evidence type="ECO:0000313" key="2">
    <source>
        <dbReference type="EMBL" id="CAD9705639.1"/>
    </source>
</evidence>
<feature type="transmembrane region" description="Helical" evidence="1">
    <location>
        <begin position="401"/>
        <end position="421"/>
    </location>
</feature>
<dbReference type="EMBL" id="HBHJ01025965">
    <property type="protein sequence ID" value="CAD9705639.1"/>
    <property type="molecule type" value="Transcribed_RNA"/>
</dbReference>